<sequence>MPSPGPAPASPPSSSSFYVRPSLLDMERGYAARRANVDVFLTSLGVDPGELAGLELPATVDVMRERFEFLHSLERVKFLHSLGLSARRDYGGDISLRRPRLISPRLLRRPRAAAPPAAHDSSPAARGSFPRHSCPSLRASRPCRQQWHRPPPSLPSSRRPRWLTLRLVPAATPLAVAPFPPGLARVYRCRVRRRRWRQRLTLRLVPGAPSPPSLAPPR</sequence>
<evidence type="ECO:0000313" key="3">
    <source>
        <dbReference type="Proteomes" id="UP000000763"/>
    </source>
</evidence>
<gene>
    <name evidence="2" type="primary">OSJNBb0073N24.3</name>
</gene>
<organism evidence="2 3">
    <name type="scientific">Oryza sativa subsp. japonica</name>
    <name type="common">Rice</name>
    <dbReference type="NCBI Taxonomy" id="39947"/>
    <lineage>
        <taxon>Eukaryota</taxon>
        <taxon>Viridiplantae</taxon>
        <taxon>Streptophyta</taxon>
        <taxon>Embryophyta</taxon>
        <taxon>Tracheophyta</taxon>
        <taxon>Spermatophyta</taxon>
        <taxon>Magnoliopsida</taxon>
        <taxon>Liliopsida</taxon>
        <taxon>Poales</taxon>
        <taxon>Poaceae</taxon>
        <taxon>BOP clade</taxon>
        <taxon>Oryzoideae</taxon>
        <taxon>Oryzeae</taxon>
        <taxon>Oryzinae</taxon>
        <taxon>Oryza</taxon>
        <taxon>Oryza sativa</taxon>
    </lineage>
</organism>
<reference evidence="3" key="1">
    <citation type="journal article" date="2005" name="Nature">
        <title>The map-based sequence of the rice genome.</title>
        <authorList>
            <consortium name="International rice genome sequencing project (IRGSP)"/>
            <person name="Matsumoto T."/>
            <person name="Wu J."/>
            <person name="Kanamori H."/>
            <person name="Katayose Y."/>
            <person name="Fujisawa M."/>
            <person name="Namiki N."/>
            <person name="Mizuno H."/>
            <person name="Yamamoto K."/>
            <person name="Antonio B.A."/>
            <person name="Baba T."/>
            <person name="Sakata K."/>
            <person name="Nagamura Y."/>
            <person name="Aoki H."/>
            <person name="Arikawa K."/>
            <person name="Arita K."/>
            <person name="Bito T."/>
            <person name="Chiden Y."/>
            <person name="Fujitsuka N."/>
            <person name="Fukunaka R."/>
            <person name="Hamada M."/>
            <person name="Harada C."/>
            <person name="Hayashi A."/>
            <person name="Hijishita S."/>
            <person name="Honda M."/>
            <person name="Hosokawa S."/>
            <person name="Ichikawa Y."/>
            <person name="Idonuma A."/>
            <person name="Iijima M."/>
            <person name="Ikeda M."/>
            <person name="Ikeno M."/>
            <person name="Ito K."/>
            <person name="Ito S."/>
            <person name="Ito T."/>
            <person name="Ito Y."/>
            <person name="Ito Y."/>
            <person name="Iwabuchi A."/>
            <person name="Kamiya K."/>
            <person name="Karasawa W."/>
            <person name="Kurita K."/>
            <person name="Katagiri S."/>
            <person name="Kikuta A."/>
            <person name="Kobayashi H."/>
            <person name="Kobayashi N."/>
            <person name="Machita K."/>
            <person name="Maehara T."/>
            <person name="Masukawa M."/>
            <person name="Mizubayashi T."/>
            <person name="Mukai Y."/>
            <person name="Nagasaki H."/>
            <person name="Nagata Y."/>
            <person name="Naito S."/>
            <person name="Nakashima M."/>
            <person name="Nakama Y."/>
            <person name="Nakamichi Y."/>
            <person name="Nakamura M."/>
            <person name="Meguro A."/>
            <person name="Negishi M."/>
            <person name="Ohta I."/>
            <person name="Ohta T."/>
            <person name="Okamoto M."/>
            <person name="Ono N."/>
            <person name="Saji S."/>
            <person name="Sakaguchi M."/>
            <person name="Sakai K."/>
            <person name="Shibata M."/>
            <person name="Shimokawa T."/>
            <person name="Song J."/>
            <person name="Takazaki Y."/>
            <person name="Terasawa K."/>
            <person name="Tsugane M."/>
            <person name="Tsuji K."/>
            <person name="Ueda S."/>
            <person name="Waki K."/>
            <person name="Yamagata H."/>
            <person name="Yamamoto M."/>
            <person name="Yamamoto S."/>
            <person name="Yamane H."/>
            <person name="Yoshiki S."/>
            <person name="Yoshihara R."/>
            <person name="Yukawa K."/>
            <person name="Zhong H."/>
            <person name="Yano M."/>
            <person name="Yuan Q."/>
            <person name="Ouyang S."/>
            <person name="Liu J."/>
            <person name="Jones K.M."/>
            <person name="Gansberger K."/>
            <person name="Moffat K."/>
            <person name="Hill J."/>
            <person name="Bera J."/>
            <person name="Fadrosh D."/>
            <person name="Jin S."/>
            <person name="Johri S."/>
            <person name="Kim M."/>
            <person name="Overton L."/>
            <person name="Reardon M."/>
            <person name="Tsitrin T."/>
            <person name="Vuong H."/>
            <person name="Weaver B."/>
            <person name="Ciecko A."/>
            <person name="Tallon L."/>
            <person name="Jackson J."/>
            <person name="Pai G."/>
            <person name="Aken S.V."/>
            <person name="Utterback T."/>
            <person name="Reidmuller S."/>
            <person name="Feldblyum T."/>
            <person name="Hsiao J."/>
            <person name="Zismann V."/>
            <person name="Iobst S."/>
            <person name="de Vazeille A.R."/>
            <person name="Buell C.R."/>
            <person name="Ying K."/>
            <person name="Li Y."/>
            <person name="Lu T."/>
            <person name="Huang Y."/>
            <person name="Zhao Q."/>
            <person name="Feng Q."/>
            <person name="Zhang L."/>
            <person name="Zhu J."/>
            <person name="Weng Q."/>
            <person name="Mu J."/>
            <person name="Lu Y."/>
            <person name="Fan D."/>
            <person name="Liu Y."/>
            <person name="Guan J."/>
            <person name="Zhang Y."/>
            <person name="Yu S."/>
            <person name="Liu X."/>
            <person name="Zhang Y."/>
            <person name="Hong G."/>
            <person name="Han B."/>
            <person name="Choisne N."/>
            <person name="Demange N."/>
            <person name="Orjeda G."/>
            <person name="Samain S."/>
            <person name="Cattolico L."/>
            <person name="Pelletier E."/>
            <person name="Couloux A."/>
            <person name="Segurens B."/>
            <person name="Wincker P."/>
            <person name="D'Hont A."/>
            <person name="Scarpelli C."/>
            <person name="Weissenbach J."/>
            <person name="Salanoubat M."/>
            <person name="Quetier F."/>
            <person name="Yu Y."/>
            <person name="Kim H.R."/>
            <person name="Rambo T."/>
            <person name="Currie J."/>
            <person name="Collura K."/>
            <person name="Luo M."/>
            <person name="Yang T."/>
            <person name="Ammiraju J.S.S."/>
            <person name="Engler F."/>
            <person name="Soderlund C."/>
            <person name="Wing R.A."/>
            <person name="Palmer L.E."/>
            <person name="de la Bastide M."/>
            <person name="Spiegel L."/>
            <person name="Nascimento L."/>
            <person name="Zutavern T."/>
            <person name="O'Shaughnessy A."/>
            <person name="Dike S."/>
            <person name="Dedhia N."/>
            <person name="Preston R."/>
            <person name="Balija V."/>
            <person name="McCombie W.R."/>
            <person name="Chow T."/>
            <person name="Chen H."/>
            <person name="Chung M."/>
            <person name="Chen C."/>
            <person name="Shaw J."/>
            <person name="Wu H."/>
            <person name="Hsiao K."/>
            <person name="Chao Y."/>
            <person name="Chu M."/>
            <person name="Cheng C."/>
            <person name="Hour A."/>
            <person name="Lee P."/>
            <person name="Lin S."/>
            <person name="Lin Y."/>
            <person name="Liou J."/>
            <person name="Liu S."/>
            <person name="Hsing Y."/>
            <person name="Raghuvanshi S."/>
            <person name="Mohanty A."/>
            <person name="Bharti A.K."/>
            <person name="Gaur A."/>
            <person name="Gupta V."/>
            <person name="Kumar D."/>
            <person name="Ravi V."/>
            <person name="Vij S."/>
            <person name="Kapur A."/>
            <person name="Khurana P."/>
            <person name="Khurana P."/>
            <person name="Khurana J.P."/>
            <person name="Tyagi A.K."/>
            <person name="Gaikwad K."/>
            <person name="Singh A."/>
            <person name="Dalal V."/>
            <person name="Srivastava S."/>
            <person name="Dixit A."/>
            <person name="Pal A.K."/>
            <person name="Ghazi I.A."/>
            <person name="Yadav M."/>
            <person name="Pandit A."/>
            <person name="Bhargava A."/>
            <person name="Sureshbabu K."/>
            <person name="Batra K."/>
            <person name="Sharma T.R."/>
            <person name="Mohapatra T."/>
            <person name="Singh N.K."/>
            <person name="Messing J."/>
            <person name="Nelson A.B."/>
            <person name="Fuks G."/>
            <person name="Kavchok S."/>
            <person name="Keizer G."/>
            <person name="Linton E."/>
            <person name="Llaca V."/>
            <person name="Song R."/>
            <person name="Tanyolac B."/>
            <person name="Young S."/>
            <person name="Ho-Il K."/>
            <person name="Hahn J.H."/>
            <person name="Sangsakoo G."/>
            <person name="Vanavichit A."/>
            <person name="de Mattos Luiz.A.T."/>
            <person name="Zimmer P.D."/>
            <person name="Malone G."/>
            <person name="Dellagostin O."/>
            <person name="de Oliveira A.C."/>
            <person name="Bevan M."/>
            <person name="Bancroft I."/>
            <person name="Minx P."/>
            <person name="Cordum H."/>
            <person name="Wilson R."/>
            <person name="Cheng Z."/>
            <person name="Jin W."/>
            <person name="Jiang J."/>
            <person name="Leong S.A."/>
            <person name="Iwama H."/>
            <person name="Gojobori T."/>
            <person name="Itoh T."/>
            <person name="Niimura Y."/>
            <person name="Fujii Y."/>
            <person name="Habara T."/>
            <person name="Sakai H."/>
            <person name="Sato Y."/>
            <person name="Wilson G."/>
            <person name="Kumar K."/>
            <person name="McCouch S."/>
            <person name="Juretic N."/>
            <person name="Hoen D."/>
            <person name="Wright S."/>
            <person name="Bruskiewich R."/>
            <person name="Bureau T."/>
            <person name="Miyao A."/>
            <person name="Hirochika H."/>
            <person name="Nishikawa T."/>
            <person name="Kadowaki K."/>
            <person name="Sugiura M."/>
            <person name="Burr B."/>
            <person name="Sasaki T."/>
        </authorList>
    </citation>
    <scope>NUCLEOTIDE SEQUENCE [LARGE SCALE GENOMIC DNA]</scope>
    <source>
        <strain evidence="3">cv. Nipponbare</strain>
    </source>
</reference>
<feature type="region of interest" description="Disordered" evidence="1">
    <location>
        <begin position="107"/>
        <end position="158"/>
    </location>
</feature>
<feature type="compositionally biased region" description="Low complexity" evidence="1">
    <location>
        <begin position="112"/>
        <end position="126"/>
    </location>
</feature>
<dbReference type="AlphaFoldDB" id="Q9FVZ8"/>
<reference evidence="3" key="2">
    <citation type="journal article" date="2008" name="Nucleic Acids Res.">
        <title>The rice annotation project database (RAP-DB): 2008 update.</title>
        <authorList>
            <consortium name="The rice annotation project (RAP)"/>
        </authorList>
    </citation>
    <scope>GENOME REANNOTATION</scope>
    <source>
        <strain evidence="3">cv. Nipponbare</strain>
    </source>
</reference>
<name>Q9FVZ8_ORYSJ</name>
<dbReference type="EMBL" id="AC078840">
    <property type="protein sequence ID" value="AAG13626.1"/>
    <property type="molecule type" value="Genomic_DNA"/>
</dbReference>
<accession>Q9FVZ8</accession>
<dbReference type="Proteomes" id="UP000000763">
    <property type="component" value="Chromosome 10"/>
</dbReference>
<protein>
    <submittedName>
        <fullName evidence="2">Uncharacterized protein</fullName>
    </submittedName>
</protein>
<evidence type="ECO:0000313" key="2">
    <source>
        <dbReference type="EMBL" id="AAG13626.1"/>
    </source>
</evidence>
<evidence type="ECO:0000256" key="1">
    <source>
        <dbReference type="SAM" id="MobiDB-lite"/>
    </source>
</evidence>
<proteinExistence type="predicted"/>